<dbReference type="PROSITE" id="PS50075">
    <property type="entry name" value="CARRIER"/>
    <property type="match status" value="1"/>
</dbReference>
<dbReference type="Pfam" id="PF00550">
    <property type="entry name" value="PP-binding"/>
    <property type="match status" value="1"/>
</dbReference>
<gene>
    <name evidence="4" type="ORF">BJ992_003401</name>
</gene>
<dbReference type="EMBL" id="JACHIU010000001">
    <property type="protein sequence ID" value="MBB6473970.1"/>
    <property type="molecule type" value="Genomic_DNA"/>
</dbReference>
<organism evidence="4 5">
    <name type="scientific">Sphaerisporangium rubeum</name>
    <dbReference type="NCBI Taxonomy" id="321317"/>
    <lineage>
        <taxon>Bacteria</taxon>
        <taxon>Bacillati</taxon>
        <taxon>Actinomycetota</taxon>
        <taxon>Actinomycetes</taxon>
        <taxon>Streptosporangiales</taxon>
        <taxon>Streptosporangiaceae</taxon>
        <taxon>Sphaerisporangium</taxon>
    </lineage>
</organism>
<keyword evidence="5" id="KW-1185">Reference proteome</keyword>
<keyword evidence="2" id="KW-0597">Phosphoprotein</keyword>
<dbReference type="AlphaFoldDB" id="A0A7X0IEX9"/>
<evidence type="ECO:0000313" key="4">
    <source>
        <dbReference type="EMBL" id="MBB6473970.1"/>
    </source>
</evidence>
<dbReference type="InterPro" id="IPR009081">
    <property type="entry name" value="PP-bd_ACP"/>
</dbReference>
<dbReference type="InterPro" id="IPR006162">
    <property type="entry name" value="Ppantetheine_attach_site"/>
</dbReference>
<evidence type="ECO:0000259" key="3">
    <source>
        <dbReference type="PROSITE" id="PS50075"/>
    </source>
</evidence>
<dbReference type="Proteomes" id="UP000555564">
    <property type="component" value="Unassembled WGS sequence"/>
</dbReference>
<dbReference type="PROSITE" id="PS00012">
    <property type="entry name" value="PHOSPHOPANTETHEINE"/>
    <property type="match status" value="1"/>
</dbReference>
<dbReference type="InterPro" id="IPR036736">
    <property type="entry name" value="ACP-like_sf"/>
</dbReference>
<comment type="caution">
    <text evidence="4">The sequence shown here is derived from an EMBL/GenBank/DDBJ whole genome shotgun (WGS) entry which is preliminary data.</text>
</comment>
<dbReference type="RefSeq" id="WP_184982089.1">
    <property type="nucleotide sequence ID" value="NZ_BAAALO010000061.1"/>
</dbReference>
<name>A0A7X0IEX9_9ACTN</name>
<evidence type="ECO:0000256" key="1">
    <source>
        <dbReference type="ARBA" id="ARBA00022450"/>
    </source>
</evidence>
<keyword evidence="1" id="KW-0596">Phosphopantetheine</keyword>
<evidence type="ECO:0000313" key="5">
    <source>
        <dbReference type="Proteomes" id="UP000555564"/>
    </source>
</evidence>
<dbReference type="SUPFAM" id="SSF47336">
    <property type="entry name" value="ACP-like"/>
    <property type="match status" value="1"/>
</dbReference>
<evidence type="ECO:0000256" key="2">
    <source>
        <dbReference type="ARBA" id="ARBA00022553"/>
    </source>
</evidence>
<sequence length="84" mass="9241">MTHFDLDDMRRIMSGCAGVPETVDLAGDIGHTTFVDLGYDSLAVLEMTARIQQELGIRIPDDAVDDMKTPQAAVDYVNRRLTTA</sequence>
<feature type="domain" description="Carrier" evidence="3">
    <location>
        <begin position="3"/>
        <end position="81"/>
    </location>
</feature>
<dbReference type="Gene3D" id="1.10.1200.10">
    <property type="entry name" value="ACP-like"/>
    <property type="match status" value="1"/>
</dbReference>
<accession>A0A7X0IEX9</accession>
<protein>
    <submittedName>
        <fullName evidence="4">Act minimal PKS acyl carrier protein</fullName>
    </submittedName>
</protein>
<proteinExistence type="predicted"/>
<reference evidence="4 5" key="1">
    <citation type="submission" date="2020-08" db="EMBL/GenBank/DDBJ databases">
        <title>Sequencing the genomes of 1000 actinobacteria strains.</title>
        <authorList>
            <person name="Klenk H.-P."/>
        </authorList>
    </citation>
    <scope>NUCLEOTIDE SEQUENCE [LARGE SCALE GENOMIC DNA]</scope>
    <source>
        <strain evidence="4 5">DSM 44936</strain>
    </source>
</reference>
<dbReference type="GO" id="GO:0031177">
    <property type="term" value="F:phosphopantetheine binding"/>
    <property type="evidence" value="ECO:0007669"/>
    <property type="project" value="InterPro"/>
</dbReference>
<dbReference type="SMART" id="SM00823">
    <property type="entry name" value="PKS_PP"/>
    <property type="match status" value="1"/>
</dbReference>
<dbReference type="InterPro" id="IPR020806">
    <property type="entry name" value="PKS_PP-bd"/>
</dbReference>